<feature type="domain" description="SpoVT-AbrB" evidence="1">
    <location>
        <begin position="9"/>
        <end position="54"/>
    </location>
</feature>
<dbReference type="PATRIC" id="fig|69279.3.peg.3476"/>
<reference evidence="2 4" key="1">
    <citation type="submission" date="2014-02" db="EMBL/GenBank/DDBJ databases">
        <title>Aquamicrobium defluvii Genome sequencing.</title>
        <authorList>
            <person name="Wang X."/>
        </authorList>
    </citation>
    <scope>NUCLEOTIDE SEQUENCE [LARGE SCALE GENOMIC DNA]</scope>
    <source>
        <strain evidence="2 4">W13Z1</strain>
    </source>
</reference>
<protein>
    <submittedName>
        <fullName evidence="2">AbrB family transcriptional regulator</fullName>
    </submittedName>
</protein>
<dbReference type="NCBIfam" id="TIGR01439">
    <property type="entry name" value="lp_hng_hel_AbrB"/>
    <property type="match status" value="1"/>
</dbReference>
<dbReference type="GO" id="GO:0003677">
    <property type="term" value="F:DNA binding"/>
    <property type="evidence" value="ECO:0007669"/>
    <property type="project" value="InterPro"/>
</dbReference>
<dbReference type="InterPro" id="IPR007159">
    <property type="entry name" value="SpoVT-AbrB_dom"/>
</dbReference>
<evidence type="ECO:0000313" key="2">
    <source>
        <dbReference type="EMBL" id="EXL03692.1"/>
    </source>
</evidence>
<dbReference type="HOGENOM" id="CLU_158484_8_0_5"/>
<name>A0A011TI78_9HYPH</name>
<evidence type="ECO:0000313" key="3">
    <source>
        <dbReference type="EMBL" id="TDR30440.1"/>
    </source>
</evidence>
<organism evidence="2 4">
    <name type="scientific">Aquamicrobium defluvii</name>
    <dbReference type="NCBI Taxonomy" id="69279"/>
    <lineage>
        <taxon>Bacteria</taxon>
        <taxon>Pseudomonadati</taxon>
        <taxon>Pseudomonadota</taxon>
        <taxon>Alphaproteobacteria</taxon>
        <taxon>Hyphomicrobiales</taxon>
        <taxon>Phyllobacteriaceae</taxon>
        <taxon>Aquamicrobium</taxon>
    </lineage>
</organism>
<dbReference type="RefSeq" id="WP_009451518.1">
    <property type="nucleotide sequence ID" value="NZ_KK073896.1"/>
</dbReference>
<dbReference type="EMBL" id="JENY01000024">
    <property type="protein sequence ID" value="EXL03692.1"/>
    <property type="molecule type" value="Genomic_DNA"/>
</dbReference>
<dbReference type="SUPFAM" id="SSF89447">
    <property type="entry name" value="AbrB/MazE/MraZ-like"/>
    <property type="match status" value="1"/>
</dbReference>
<dbReference type="EMBL" id="SNZF01000044">
    <property type="protein sequence ID" value="TDR30440.1"/>
    <property type="molecule type" value="Genomic_DNA"/>
</dbReference>
<accession>A0A011TI78</accession>
<comment type="caution">
    <text evidence="2">The sequence shown here is derived from an EMBL/GenBank/DDBJ whole genome shotgun (WGS) entry which is preliminary data.</text>
</comment>
<dbReference type="STRING" id="69279.BG36_11930"/>
<dbReference type="eggNOG" id="COG2002">
    <property type="taxonomic scope" value="Bacteria"/>
</dbReference>
<evidence type="ECO:0000313" key="5">
    <source>
        <dbReference type="Proteomes" id="UP000294958"/>
    </source>
</evidence>
<dbReference type="Gene3D" id="2.10.260.10">
    <property type="match status" value="1"/>
</dbReference>
<keyword evidence="5" id="KW-1185">Reference proteome</keyword>
<evidence type="ECO:0000259" key="1">
    <source>
        <dbReference type="SMART" id="SM00966"/>
    </source>
</evidence>
<dbReference type="AlphaFoldDB" id="A0A011TI78"/>
<dbReference type="Proteomes" id="UP000294958">
    <property type="component" value="Unassembled WGS sequence"/>
</dbReference>
<reference evidence="3 5" key="2">
    <citation type="submission" date="2019-03" db="EMBL/GenBank/DDBJ databases">
        <title>Genomic Encyclopedia of Type Strains, Phase IV (KMG-IV): sequencing the most valuable type-strain genomes for metagenomic binning, comparative biology and taxonomic classification.</title>
        <authorList>
            <person name="Goeker M."/>
        </authorList>
    </citation>
    <scope>NUCLEOTIDE SEQUENCE [LARGE SCALE GENOMIC DNA]</scope>
    <source>
        <strain evidence="3 5">DSM 11603</strain>
    </source>
</reference>
<dbReference type="Pfam" id="PF04014">
    <property type="entry name" value="MazE_antitoxin"/>
    <property type="match status" value="1"/>
</dbReference>
<dbReference type="Proteomes" id="UP000019849">
    <property type="component" value="Unassembled WGS sequence"/>
</dbReference>
<dbReference type="OrthoDB" id="7160352at2"/>
<sequence>MANADKLTTTVSTKGQVILPSAIRQRREWGAGTRLVVEETPEGVLLKPVPAFAETRPEDVFGVLAWKGKPKTLEEMDAGVLAEAKRRHARD</sequence>
<gene>
    <name evidence="2" type="ORF">BG36_11930</name>
    <name evidence="3" type="ORF">DES43_14424</name>
</gene>
<evidence type="ECO:0000313" key="4">
    <source>
        <dbReference type="Proteomes" id="UP000019849"/>
    </source>
</evidence>
<dbReference type="SMART" id="SM00966">
    <property type="entry name" value="SpoVT_AbrB"/>
    <property type="match status" value="1"/>
</dbReference>
<dbReference type="InterPro" id="IPR037914">
    <property type="entry name" value="SpoVT-AbrB_sf"/>
</dbReference>
<proteinExistence type="predicted"/>